<feature type="compositionally biased region" description="Low complexity" evidence="1">
    <location>
        <begin position="213"/>
        <end position="231"/>
    </location>
</feature>
<evidence type="ECO:0000256" key="1">
    <source>
        <dbReference type="SAM" id="MobiDB-lite"/>
    </source>
</evidence>
<protein>
    <submittedName>
        <fullName evidence="2">Uncharacterized protein</fullName>
    </submittedName>
</protein>
<feature type="compositionally biased region" description="Polar residues" evidence="1">
    <location>
        <begin position="51"/>
        <end position="71"/>
    </location>
</feature>
<feature type="region of interest" description="Disordered" evidence="1">
    <location>
        <begin position="305"/>
        <end position="375"/>
    </location>
</feature>
<proteinExistence type="predicted"/>
<dbReference type="EMBL" id="GL732541">
    <property type="protein sequence ID" value="EFX81992.1"/>
    <property type="molecule type" value="Genomic_DNA"/>
</dbReference>
<feature type="compositionally biased region" description="Basic and acidic residues" evidence="1">
    <location>
        <begin position="152"/>
        <end position="166"/>
    </location>
</feature>
<sequence>MTSDDLLMTEPSLPMDRLSSCSLDSIIGYLDQLLGRNHVEETVHQVVIRSRSPSPTRIQSSDSSSGHPKQGSSIRRKMLSSSSDPVRSNFTQQPDDEEAIQRVMDLSFASVYEMPSSSLPAVRPVIGCQKVMTVVTESIDPPESLDSGVESNKSDDEAQHSGDSEPRICASLGDKGRNYAIPLHQHDYQNLIGSPFQQQQQQRRSAAARRNHGQGSSSSSNSRAAGRTNNRNRQDHENNPSNNKNSASASSGASAGKDDKFYEICLGHLCWQMEAGNSAAGTGLGFDRWISIFSLQKHQDELIQLSGNTGSPSSPSSASPANHRKPSHHHNHQLPQPPTQQQQQLHHQGGKRQGQRHHSTGGMSSRQGSQENNNCKSTHTFIRFTITRKSLIGMNRFVLF</sequence>
<evidence type="ECO:0000313" key="3">
    <source>
        <dbReference type="Proteomes" id="UP000000305"/>
    </source>
</evidence>
<feature type="compositionally biased region" description="Low complexity" evidence="1">
    <location>
        <begin position="239"/>
        <end position="255"/>
    </location>
</feature>
<dbReference type="AlphaFoldDB" id="E9GEZ3"/>
<name>E9GEZ3_DAPPU</name>
<feature type="region of interest" description="Disordered" evidence="1">
    <location>
        <begin position="137"/>
        <end position="171"/>
    </location>
</feature>
<feature type="compositionally biased region" description="Basic residues" evidence="1">
    <location>
        <begin position="348"/>
        <end position="359"/>
    </location>
</feature>
<feature type="compositionally biased region" description="Basic residues" evidence="1">
    <location>
        <begin position="322"/>
        <end position="332"/>
    </location>
</feature>
<feature type="compositionally biased region" description="Low complexity" evidence="1">
    <location>
        <begin position="311"/>
        <end position="321"/>
    </location>
</feature>
<feature type="region of interest" description="Disordered" evidence="1">
    <location>
        <begin position="49"/>
        <end position="98"/>
    </location>
</feature>
<gene>
    <name evidence="2" type="ORF">DAPPUDRAFT_101959</name>
</gene>
<dbReference type="InParanoid" id="E9GEZ3"/>
<keyword evidence="3" id="KW-1185">Reference proteome</keyword>
<evidence type="ECO:0000313" key="2">
    <source>
        <dbReference type="EMBL" id="EFX81992.1"/>
    </source>
</evidence>
<organism evidence="2 3">
    <name type="scientific">Daphnia pulex</name>
    <name type="common">Water flea</name>
    <dbReference type="NCBI Taxonomy" id="6669"/>
    <lineage>
        <taxon>Eukaryota</taxon>
        <taxon>Metazoa</taxon>
        <taxon>Ecdysozoa</taxon>
        <taxon>Arthropoda</taxon>
        <taxon>Crustacea</taxon>
        <taxon>Branchiopoda</taxon>
        <taxon>Diplostraca</taxon>
        <taxon>Cladocera</taxon>
        <taxon>Anomopoda</taxon>
        <taxon>Daphniidae</taxon>
        <taxon>Daphnia</taxon>
    </lineage>
</organism>
<reference evidence="2 3" key="1">
    <citation type="journal article" date="2011" name="Science">
        <title>The ecoresponsive genome of Daphnia pulex.</title>
        <authorList>
            <person name="Colbourne J.K."/>
            <person name="Pfrender M.E."/>
            <person name="Gilbert D."/>
            <person name="Thomas W.K."/>
            <person name="Tucker A."/>
            <person name="Oakley T.H."/>
            <person name="Tokishita S."/>
            <person name="Aerts A."/>
            <person name="Arnold G.J."/>
            <person name="Basu M.K."/>
            <person name="Bauer D.J."/>
            <person name="Caceres C.E."/>
            <person name="Carmel L."/>
            <person name="Casola C."/>
            <person name="Choi J.H."/>
            <person name="Detter J.C."/>
            <person name="Dong Q."/>
            <person name="Dusheyko S."/>
            <person name="Eads B.D."/>
            <person name="Frohlich T."/>
            <person name="Geiler-Samerotte K.A."/>
            <person name="Gerlach D."/>
            <person name="Hatcher P."/>
            <person name="Jogdeo S."/>
            <person name="Krijgsveld J."/>
            <person name="Kriventseva E.V."/>
            <person name="Kultz D."/>
            <person name="Laforsch C."/>
            <person name="Lindquist E."/>
            <person name="Lopez J."/>
            <person name="Manak J.R."/>
            <person name="Muller J."/>
            <person name="Pangilinan J."/>
            <person name="Patwardhan R.P."/>
            <person name="Pitluck S."/>
            <person name="Pritham E.J."/>
            <person name="Rechtsteiner A."/>
            <person name="Rho M."/>
            <person name="Rogozin I.B."/>
            <person name="Sakarya O."/>
            <person name="Salamov A."/>
            <person name="Schaack S."/>
            <person name="Shapiro H."/>
            <person name="Shiga Y."/>
            <person name="Skalitzky C."/>
            <person name="Smith Z."/>
            <person name="Souvorov A."/>
            <person name="Sung W."/>
            <person name="Tang Z."/>
            <person name="Tsuchiya D."/>
            <person name="Tu H."/>
            <person name="Vos H."/>
            <person name="Wang M."/>
            <person name="Wolf Y.I."/>
            <person name="Yamagata H."/>
            <person name="Yamada T."/>
            <person name="Ye Y."/>
            <person name="Shaw J.R."/>
            <person name="Andrews J."/>
            <person name="Crease T.J."/>
            <person name="Tang H."/>
            <person name="Lucas S.M."/>
            <person name="Robertson H.M."/>
            <person name="Bork P."/>
            <person name="Koonin E.V."/>
            <person name="Zdobnov E.M."/>
            <person name="Grigoriev I.V."/>
            <person name="Lynch M."/>
            <person name="Boore J.L."/>
        </authorList>
    </citation>
    <scope>NUCLEOTIDE SEQUENCE [LARGE SCALE GENOMIC DNA]</scope>
</reference>
<feature type="compositionally biased region" description="Polar residues" evidence="1">
    <location>
        <begin position="84"/>
        <end position="93"/>
    </location>
</feature>
<feature type="compositionally biased region" description="Polar residues" evidence="1">
    <location>
        <begin position="361"/>
        <end position="375"/>
    </location>
</feature>
<dbReference type="Proteomes" id="UP000000305">
    <property type="component" value="Unassembled WGS sequence"/>
</dbReference>
<feature type="region of interest" description="Disordered" evidence="1">
    <location>
        <begin position="196"/>
        <end position="255"/>
    </location>
</feature>
<accession>E9GEZ3</accession>
<dbReference type="HOGENOM" id="CLU_689398_0_0_1"/>
<dbReference type="KEGG" id="dpx:DAPPUDRAFT_101959"/>